<evidence type="ECO:0000313" key="1">
    <source>
        <dbReference type="EMBL" id="MDG5976946.1"/>
    </source>
</evidence>
<dbReference type="InterPro" id="IPR029069">
    <property type="entry name" value="HotDog_dom_sf"/>
</dbReference>
<reference evidence="1" key="1">
    <citation type="submission" date="2013-01" db="EMBL/GenBank/DDBJ databases">
        <title>Genome draft of Hydrogenophaga taeniospiralis 2K1.</title>
        <authorList>
            <person name="Gomila M."/>
            <person name="Lalucat J."/>
        </authorList>
    </citation>
    <scope>NUCLEOTIDE SEQUENCE</scope>
    <source>
        <strain evidence="1">CCUG 15921</strain>
    </source>
</reference>
<name>A0A9X4NUN4_9BURK</name>
<proteinExistence type="predicted"/>
<comment type="caution">
    <text evidence="1">The sequence shown here is derived from an EMBL/GenBank/DDBJ whole genome shotgun (WGS) entry which is preliminary data.</text>
</comment>
<dbReference type="InterPro" id="IPR016776">
    <property type="entry name" value="ApeP-like_dehydratase"/>
</dbReference>
<keyword evidence="2" id="KW-1185">Reference proteome</keyword>
<dbReference type="SUPFAM" id="SSF54637">
    <property type="entry name" value="Thioesterase/thiol ester dehydrase-isomerase"/>
    <property type="match status" value="1"/>
</dbReference>
<organism evidence="1 2">
    <name type="scientific">Hydrogenophaga taeniospiralis CCUG 15921</name>
    <dbReference type="NCBI Taxonomy" id="1281780"/>
    <lineage>
        <taxon>Bacteria</taxon>
        <taxon>Pseudomonadati</taxon>
        <taxon>Pseudomonadota</taxon>
        <taxon>Betaproteobacteria</taxon>
        <taxon>Burkholderiales</taxon>
        <taxon>Comamonadaceae</taxon>
        <taxon>Hydrogenophaga</taxon>
    </lineage>
</organism>
<dbReference type="EMBL" id="AOGK01000015">
    <property type="protein sequence ID" value="MDG5976946.1"/>
    <property type="molecule type" value="Genomic_DNA"/>
</dbReference>
<evidence type="ECO:0008006" key="3">
    <source>
        <dbReference type="Google" id="ProtNLM"/>
    </source>
</evidence>
<accession>A0A9X4NUN4</accession>
<dbReference type="Pfam" id="PF22817">
    <property type="entry name" value="ApeP-like"/>
    <property type="match status" value="1"/>
</dbReference>
<dbReference type="Gene3D" id="3.10.129.10">
    <property type="entry name" value="Hotdog Thioesterase"/>
    <property type="match status" value="1"/>
</dbReference>
<gene>
    <name evidence="1" type="ORF">H010_16919</name>
</gene>
<protein>
    <recommendedName>
        <fullName evidence="3">3-hydroxylacyl-ACP dehydratase</fullName>
    </recommendedName>
</protein>
<dbReference type="Proteomes" id="UP001152876">
    <property type="component" value="Unassembled WGS sequence"/>
</dbReference>
<dbReference type="AlphaFoldDB" id="A0A9X4NUN4"/>
<dbReference type="RefSeq" id="WP_245638139.1">
    <property type="nucleotide sequence ID" value="NZ_AOGK01000015.1"/>
</dbReference>
<sequence length="144" mass="15534">MLDHDWIAAHIPHQGRMCLLDAVLDWSDSTIVCRADSHTAADHPLRADGRLGIAAGIEYAAQAMAVHGVLLAPPTQPPRLGYLTSVRGVQMHAARLDDLAGALEVRAERLSGDATLILYRFQVLHEGRCLLDGRASVVLDAQAL</sequence>
<evidence type="ECO:0000313" key="2">
    <source>
        <dbReference type="Proteomes" id="UP001152876"/>
    </source>
</evidence>